<reference evidence="2" key="1">
    <citation type="submission" date="2019-02" db="EMBL/GenBank/DDBJ databases">
        <authorList>
            <person name="Gruber-Vodicka R. H."/>
            <person name="Seah K. B. B."/>
        </authorList>
    </citation>
    <scope>NUCLEOTIDE SEQUENCE</scope>
    <source>
        <strain evidence="2">BECK_M6</strain>
    </source>
</reference>
<sequence>MPIMHATVIDDRHIELSAPLGISPGSNVVVSIQNHRKAIPIMSRGRTHRWSDFPLPTENRNRSMVPSLRSHPSSSLGTRFQKLRLLS</sequence>
<evidence type="ECO:0000256" key="1">
    <source>
        <dbReference type="SAM" id="MobiDB-lite"/>
    </source>
</evidence>
<proteinExistence type="predicted"/>
<dbReference type="EMBL" id="CAADFH010000035">
    <property type="protein sequence ID" value="VFJ93953.1"/>
    <property type="molecule type" value="Genomic_DNA"/>
</dbReference>
<gene>
    <name evidence="2" type="ORF">BECKLFY1418A_GA0070994_103536</name>
</gene>
<evidence type="ECO:0000313" key="2">
    <source>
        <dbReference type="EMBL" id="VFJ93953.1"/>
    </source>
</evidence>
<protein>
    <submittedName>
        <fullName evidence="2">Uncharacterized protein</fullName>
    </submittedName>
</protein>
<name>A0A450UN46_9GAMM</name>
<dbReference type="AlphaFoldDB" id="A0A450UN46"/>
<feature type="region of interest" description="Disordered" evidence="1">
    <location>
        <begin position="49"/>
        <end position="77"/>
    </location>
</feature>
<accession>A0A450UN46</accession>
<organism evidence="2">
    <name type="scientific">Candidatus Kentrum sp. LFY</name>
    <dbReference type="NCBI Taxonomy" id="2126342"/>
    <lineage>
        <taxon>Bacteria</taxon>
        <taxon>Pseudomonadati</taxon>
        <taxon>Pseudomonadota</taxon>
        <taxon>Gammaproteobacteria</taxon>
        <taxon>Candidatus Kentrum</taxon>
    </lineage>
</organism>